<feature type="domain" description="AP2/ERF" evidence="8">
    <location>
        <begin position="400"/>
        <end position="466"/>
    </location>
</feature>
<keyword evidence="6" id="KW-0539">Nucleus</keyword>
<evidence type="ECO:0000256" key="1">
    <source>
        <dbReference type="ARBA" id="ARBA00004123"/>
    </source>
</evidence>
<dbReference type="FunFam" id="3.30.730.10:FF:000003">
    <property type="entry name" value="AP2-like ethylene-responsive transcription factor ANT"/>
    <property type="match status" value="1"/>
</dbReference>
<dbReference type="EMBL" id="ABEU02000015">
    <property type="status" value="NOT_ANNOTATED_CDS"/>
    <property type="molecule type" value="Genomic_DNA"/>
</dbReference>
<evidence type="ECO:0000256" key="3">
    <source>
        <dbReference type="ARBA" id="ARBA00023015"/>
    </source>
</evidence>
<evidence type="ECO:0000313" key="10">
    <source>
        <dbReference type="Proteomes" id="UP000006727"/>
    </source>
</evidence>
<organism evidence="9 10">
    <name type="scientific">Physcomitrium patens</name>
    <name type="common">Spreading-leaved earth moss</name>
    <name type="synonym">Physcomitrella patens</name>
    <dbReference type="NCBI Taxonomy" id="3218"/>
    <lineage>
        <taxon>Eukaryota</taxon>
        <taxon>Viridiplantae</taxon>
        <taxon>Streptophyta</taxon>
        <taxon>Embryophyta</taxon>
        <taxon>Bryophyta</taxon>
        <taxon>Bryophytina</taxon>
        <taxon>Bryopsida</taxon>
        <taxon>Funariidae</taxon>
        <taxon>Funariales</taxon>
        <taxon>Funariaceae</taxon>
        <taxon>Physcomitrium</taxon>
    </lineage>
</organism>
<proteinExistence type="predicted"/>
<dbReference type="CDD" id="cd00018">
    <property type="entry name" value="AP2"/>
    <property type="match status" value="2"/>
</dbReference>
<keyword evidence="4" id="KW-0238">DNA-binding</keyword>
<dbReference type="FunCoup" id="A0A7I4AY79">
    <property type="interactions" value="278"/>
</dbReference>
<dbReference type="GO" id="GO:0005634">
    <property type="term" value="C:nucleus"/>
    <property type="evidence" value="ECO:0007669"/>
    <property type="project" value="UniProtKB-SubCell"/>
</dbReference>
<evidence type="ECO:0000313" key="9">
    <source>
        <dbReference type="EnsemblPlants" id="Pp3c15_24790V3.2"/>
    </source>
</evidence>
<feature type="region of interest" description="Disordered" evidence="7">
    <location>
        <begin position="343"/>
        <end position="397"/>
    </location>
</feature>
<evidence type="ECO:0000256" key="6">
    <source>
        <dbReference type="ARBA" id="ARBA00023242"/>
    </source>
</evidence>
<accession>A0A7I4AY79</accession>
<keyword evidence="10" id="KW-1185">Reference proteome</keyword>
<feature type="compositionally biased region" description="Polar residues" evidence="7">
    <location>
        <begin position="141"/>
        <end position="157"/>
    </location>
</feature>
<reference evidence="9 10" key="1">
    <citation type="journal article" date="2008" name="Science">
        <title>The Physcomitrella genome reveals evolutionary insights into the conquest of land by plants.</title>
        <authorList>
            <person name="Rensing S."/>
            <person name="Lang D."/>
            <person name="Zimmer A."/>
            <person name="Terry A."/>
            <person name="Salamov A."/>
            <person name="Shapiro H."/>
            <person name="Nishiyama T."/>
            <person name="Perroud P.-F."/>
            <person name="Lindquist E."/>
            <person name="Kamisugi Y."/>
            <person name="Tanahashi T."/>
            <person name="Sakakibara K."/>
            <person name="Fujita T."/>
            <person name="Oishi K."/>
            <person name="Shin-I T."/>
            <person name="Kuroki Y."/>
            <person name="Toyoda A."/>
            <person name="Suzuki Y."/>
            <person name="Hashimoto A."/>
            <person name="Yamaguchi K."/>
            <person name="Sugano A."/>
            <person name="Kohara Y."/>
            <person name="Fujiyama A."/>
            <person name="Anterola A."/>
            <person name="Aoki S."/>
            <person name="Ashton N."/>
            <person name="Barbazuk W.B."/>
            <person name="Barker E."/>
            <person name="Bennetzen J."/>
            <person name="Bezanilla M."/>
            <person name="Blankenship R."/>
            <person name="Cho S.H."/>
            <person name="Dutcher S."/>
            <person name="Estelle M."/>
            <person name="Fawcett J.A."/>
            <person name="Gundlach H."/>
            <person name="Hanada K."/>
            <person name="Heyl A."/>
            <person name="Hicks K.A."/>
            <person name="Hugh J."/>
            <person name="Lohr M."/>
            <person name="Mayer K."/>
            <person name="Melkozernov A."/>
            <person name="Murata T."/>
            <person name="Nelson D."/>
            <person name="Pils B."/>
            <person name="Prigge M."/>
            <person name="Reiss B."/>
            <person name="Renner T."/>
            <person name="Rombauts S."/>
            <person name="Rushton P."/>
            <person name="Sanderfoot A."/>
            <person name="Schween G."/>
            <person name="Shiu S.-H."/>
            <person name="Stueber K."/>
            <person name="Theodoulou F.L."/>
            <person name="Tu H."/>
            <person name="Van de Peer Y."/>
            <person name="Verrier P.J."/>
            <person name="Waters E."/>
            <person name="Wood A."/>
            <person name="Yang L."/>
            <person name="Cove D."/>
            <person name="Cuming A."/>
            <person name="Hasebe M."/>
            <person name="Lucas S."/>
            <person name="Mishler D.B."/>
            <person name="Reski R."/>
            <person name="Grigoriev I."/>
            <person name="Quatrano R.S."/>
            <person name="Boore J.L."/>
        </authorList>
    </citation>
    <scope>NUCLEOTIDE SEQUENCE [LARGE SCALE GENOMIC DNA]</scope>
    <source>
        <strain evidence="9 10">cv. Gransden 2004</strain>
    </source>
</reference>
<sequence length="884" mass="94839">MKSMNHWLRFSPQFPPLALDTVKQQADPISYQPRSTNSLILSSMSQNHSNNIGGFQNSANSCYNPLRSGGDGDNSNSAQGLEMMRSDGSLCIMEALTRSHSAAEHWPQQRGMQSDGGIQQHTLLTADQLSRLTRNGGAGDQQLTGSHSHYELQSSGTETRDGPKLEDFLGGASLGGQYSDREAQQQQLDSLYYNAGNPGASYGRDGQSRINVNLPYSSQTGGGSLHDVPSSYHVAYGRVQDQSSLTNPQGYEHQQSRVQHELQESNLLAGSRLHPQNLLQAALDQSATAELLSDCALQLPSGGSPNPGSEDYGLKTWLRHQAAAEKRVLNGLSGLQPLTLSMSAGSHQSNGSAAVHGGGQLPIAESPTGPEPRKRGAGRAGSKEPSPRKSIDTFGQRTSVYRGVTRHRWTGRYEAHLWDNSCRKEGQTRKGRQVYLGGYDKEEKAARAYDLAALKYWGPNTTINFPLSTYEAELEEMKNMSRQEYVASLRRKSSGFSRGASMYRGVTRHHQHGRWQARIGRVAGNKDLYLGTYSTQEEAAEAYDLAAIKFRGINAVTNFDISRYDAGRIQQAGASGHHGAEAMKAAKEAEVAAMQSRVGATASQMHSHSQSQVNEEQQTSTHSTGGPGSQLTSEVLSGQGGLSKNLMEWQMLYQQQARNSWESSSREESQRARLGFGVDSMRAPSTQSKFPPPTNGMLLRNLMGLEALPQDQNRRGGESSCSGNGGLLGQGMPSSGSMMSTSGFEGGGSSAYQSGDGRALNSPPMSNSAYQQQGQQGGQGGQGSVDRGAVVDSPKNSVGESEEASSKSSAYDPVLQGELSRSGILYMSPGSGSQGKMGSYVESNPMSPWISSNAATVQGLAGRSNLSMGGHMGSGPIFAHSWNE</sequence>
<evidence type="ECO:0000259" key="8">
    <source>
        <dbReference type="PROSITE" id="PS51032"/>
    </source>
</evidence>
<dbReference type="PROSITE" id="PS51032">
    <property type="entry name" value="AP2_ERF"/>
    <property type="match status" value="2"/>
</dbReference>
<dbReference type="SUPFAM" id="SSF54171">
    <property type="entry name" value="DNA-binding domain"/>
    <property type="match status" value="2"/>
</dbReference>
<dbReference type="EnsemblPlants" id="Pp3c15_24790V3.4">
    <property type="protein sequence ID" value="Pp3c15_24790V3.4"/>
    <property type="gene ID" value="Pp3c15_24790"/>
</dbReference>
<dbReference type="PRINTS" id="PR00367">
    <property type="entry name" value="ETHRSPELEMNT"/>
</dbReference>
<dbReference type="FunFam" id="3.30.730.10:FF:000002">
    <property type="entry name" value="AP2-like ethylene-responsive transcription factor"/>
    <property type="match status" value="1"/>
</dbReference>
<dbReference type="OrthoDB" id="207175at2759"/>
<dbReference type="Gramene" id="Pp3c15_24790V3.4">
    <property type="protein sequence ID" value="Pp3c15_24790V3.4"/>
    <property type="gene ID" value="Pp3c15_24790"/>
</dbReference>
<feature type="compositionally biased region" description="Low complexity" evidence="7">
    <location>
        <begin position="730"/>
        <end position="743"/>
    </location>
</feature>
<feature type="compositionally biased region" description="Polar residues" evidence="7">
    <location>
        <begin position="343"/>
        <end position="352"/>
    </location>
</feature>
<reference evidence="9" key="3">
    <citation type="submission" date="2020-12" db="UniProtKB">
        <authorList>
            <consortium name="EnsemblPlants"/>
        </authorList>
    </citation>
    <scope>IDENTIFICATION</scope>
</reference>
<evidence type="ECO:0000256" key="2">
    <source>
        <dbReference type="ARBA" id="ARBA00022737"/>
    </source>
</evidence>
<comment type="subcellular location">
    <subcellularLocation>
        <location evidence="1">Nucleus</location>
    </subcellularLocation>
</comment>
<dbReference type="InterPro" id="IPR016177">
    <property type="entry name" value="DNA-bd_dom_sf"/>
</dbReference>
<dbReference type="Proteomes" id="UP000006727">
    <property type="component" value="Chromosome 15"/>
</dbReference>
<feature type="compositionally biased region" description="Basic and acidic residues" evidence="7">
    <location>
        <begin position="158"/>
        <end position="167"/>
    </location>
</feature>
<gene>
    <name evidence="9" type="primary">LOC112292401</name>
</gene>
<dbReference type="GO" id="GO:0003700">
    <property type="term" value="F:DNA-binding transcription factor activity"/>
    <property type="evidence" value="ECO:0007669"/>
    <property type="project" value="InterPro"/>
</dbReference>
<keyword evidence="5" id="KW-0804">Transcription</keyword>
<keyword evidence="2" id="KW-0677">Repeat</keyword>
<feature type="region of interest" description="Disordered" evidence="7">
    <location>
        <begin position="133"/>
        <end position="176"/>
    </location>
</feature>
<dbReference type="Gene3D" id="3.30.730.10">
    <property type="entry name" value="AP2/ERF domain"/>
    <property type="match status" value="2"/>
</dbReference>
<dbReference type="PANTHER" id="PTHR32467">
    <property type="entry name" value="AP2-LIKE ETHYLENE-RESPONSIVE TRANSCRIPTION FACTOR"/>
    <property type="match status" value="1"/>
</dbReference>
<keyword evidence="3" id="KW-0805">Transcription regulation</keyword>
<dbReference type="InterPro" id="IPR001471">
    <property type="entry name" value="AP2/ERF_dom"/>
</dbReference>
<dbReference type="EnsemblPlants" id="Pp3c15_24790V3.2">
    <property type="protein sequence ID" value="Pp3c15_24790V3.2"/>
    <property type="gene ID" value="Pp3c15_24790"/>
</dbReference>
<evidence type="ECO:0000256" key="7">
    <source>
        <dbReference type="SAM" id="MobiDB-lite"/>
    </source>
</evidence>
<protein>
    <recommendedName>
        <fullName evidence="8">AP2/ERF domain-containing protein</fullName>
    </recommendedName>
</protein>
<reference evidence="9 10" key="2">
    <citation type="journal article" date="2018" name="Plant J.">
        <title>The Physcomitrella patens chromosome-scale assembly reveals moss genome structure and evolution.</title>
        <authorList>
            <person name="Lang D."/>
            <person name="Ullrich K.K."/>
            <person name="Murat F."/>
            <person name="Fuchs J."/>
            <person name="Jenkins J."/>
            <person name="Haas F.B."/>
            <person name="Piednoel M."/>
            <person name="Gundlach H."/>
            <person name="Van Bel M."/>
            <person name="Meyberg R."/>
            <person name="Vives C."/>
            <person name="Morata J."/>
            <person name="Symeonidi A."/>
            <person name="Hiss M."/>
            <person name="Muchero W."/>
            <person name="Kamisugi Y."/>
            <person name="Saleh O."/>
            <person name="Blanc G."/>
            <person name="Decker E.L."/>
            <person name="van Gessel N."/>
            <person name="Grimwood J."/>
            <person name="Hayes R.D."/>
            <person name="Graham S.W."/>
            <person name="Gunter L.E."/>
            <person name="McDaniel S.F."/>
            <person name="Hoernstein S.N.W."/>
            <person name="Larsson A."/>
            <person name="Li F.W."/>
            <person name="Perroud P.F."/>
            <person name="Phillips J."/>
            <person name="Ranjan P."/>
            <person name="Rokshar D.S."/>
            <person name="Rothfels C.J."/>
            <person name="Schneider L."/>
            <person name="Shu S."/>
            <person name="Stevenson D.W."/>
            <person name="Thummler F."/>
            <person name="Tillich M."/>
            <person name="Villarreal Aguilar J.C."/>
            <person name="Widiez T."/>
            <person name="Wong G.K."/>
            <person name="Wymore A."/>
            <person name="Zhang Y."/>
            <person name="Zimmer A.D."/>
            <person name="Quatrano R.S."/>
            <person name="Mayer K.F.X."/>
            <person name="Goodstein D."/>
            <person name="Casacuberta J.M."/>
            <person name="Vandepoele K."/>
            <person name="Reski R."/>
            <person name="Cuming A.C."/>
            <person name="Tuskan G.A."/>
            <person name="Maumus F."/>
            <person name="Salse J."/>
            <person name="Schmutz J."/>
            <person name="Rensing S.A."/>
        </authorList>
    </citation>
    <scope>NUCLEOTIDE SEQUENCE [LARGE SCALE GENOMIC DNA]</scope>
    <source>
        <strain evidence="9 10">cv. Gransden 2004</strain>
    </source>
</reference>
<feature type="domain" description="AP2/ERF" evidence="8">
    <location>
        <begin position="502"/>
        <end position="560"/>
    </location>
</feature>
<feature type="compositionally biased region" description="Basic and acidic residues" evidence="7">
    <location>
        <begin position="381"/>
        <end position="391"/>
    </location>
</feature>
<name>A0A7I4AY79_PHYPA</name>
<dbReference type="GO" id="GO:0003677">
    <property type="term" value="F:DNA binding"/>
    <property type="evidence" value="ECO:0007669"/>
    <property type="project" value="UniProtKB-KW"/>
</dbReference>
<dbReference type="RefSeq" id="XP_024396603.1">
    <property type="nucleotide sequence ID" value="XM_024540835.2"/>
</dbReference>
<feature type="region of interest" description="Disordered" evidence="7">
    <location>
        <begin position="659"/>
        <end position="694"/>
    </location>
</feature>
<evidence type="ECO:0000256" key="4">
    <source>
        <dbReference type="ARBA" id="ARBA00023125"/>
    </source>
</evidence>
<dbReference type="GeneID" id="112292401"/>
<dbReference type="Pfam" id="PF00847">
    <property type="entry name" value="AP2"/>
    <property type="match status" value="2"/>
</dbReference>
<dbReference type="PANTHER" id="PTHR32467:SF90">
    <property type="entry name" value="AP2-LIKE ETHYLENE-RESPONSIVE TRANSCRIPTION FACTOR AIL1"/>
    <property type="match status" value="1"/>
</dbReference>
<dbReference type="SMART" id="SM00380">
    <property type="entry name" value="AP2"/>
    <property type="match status" value="2"/>
</dbReference>
<dbReference type="Gramene" id="Pp3c15_24790V3.2">
    <property type="protein sequence ID" value="Pp3c15_24790V3.2"/>
    <property type="gene ID" value="Pp3c15_24790"/>
</dbReference>
<evidence type="ECO:0000256" key="5">
    <source>
        <dbReference type="ARBA" id="ARBA00023163"/>
    </source>
</evidence>
<dbReference type="AlphaFoldDB" id="A0A7I4AY79"/>
<dbReference type="KEGG" id="ppp:112292401"/>
<feature type="region of interest" description="Disordered" evidence="7">
    <location>
        <begin position="711"/>
        <end position="813"/>
    </location>
</feature>
<feature type="compositionally biased region" description="Polar residues" evidence="7">
    <location>
        <begin position="601"/>
        <end position="636"/>
    </location>
</feature>
<dbReference type="InterPro" id="IPR036955">
    <property type="entry name" value="AP2/ERF_dom_sf"/>
</dbReference>
<feature type="region of interest" description="Disordered" evidence="7">
    <location>
        <begin position="593"/>
        <end position="636"/>
    </location>
</feature>